<sequence length="179" mass="19130">MSESSALTRYAYVGPPAIRDRERGEPGAVITGGDDLERWFSAHPEAAGEGATYVVDLQGRLRLAARRSEHIDCAGGQAVLAAGELRLGRAADRRIVVREVSNQSTGYCPDPDCWPAVATALNAAGLAAPAGFTRAFVFRRCPACAQTNLVKDEWFVCAACDAELPRAWNFAESAAQTMS</sequence>
<proteinExistence type="predicted"/>
<evidence type="ECO:0000313" key="2">
    <source>
        <dbReference type="Proteomes" id="UP001150924"/>
    </source>
</evidence>
<comment type="caution">
    <text evidence="1">The sequence shown here is derived from an EMBL/GenBank/DDBJ whole genome shotgun (WGS) entry which is preliminary data.</text>
</comment>
<keyword evidence="2" id="KW-1185">Reference proteome</keyword>
<dbReference type="AlphaFoldDB" id="A0A9X3EYB0"/>
<gene>
    <name evidence="1" type="ORF">OV079_45225</name>
</gene>
<dbReference type="Proteomes" id="UP001150924">
    <property type="component" value="Unassembled WGS sequence"/>
</dbReference>
<name>A0A9X3EYB0_9BACT</name>
<dbReference type="RefSeq" id="WP_267776098.1">
    <property type="nucleotide sequence ID" value="NZ_JAPNKE010000002.1"/>
</dbReference>
<dbReference type="EMBL" id="JAPNKE010000002">
    <property type="protein sequence ID" value="MCY1012619.1"/>
    <property type="molecule type" value="Genomic_DNA"/>
</dbReference>
<protein>
    <submittedName>
        <fullName evidence="1">Uncharacterized protein</fullName>
    </submittedName>
</protein>
<accession>A0A9X3EYB0</accession>
<organism evidence="1 2">
    <name type="scientific">Nannocystis pusilla</name>
    <dbReference type="NCBI Taxonomy" id="889268"/>
    <lineage>
        <taxon>Bacteria</taxon>
        <taxon>Pseudomonadati</taxon>
        <taxon>Myxococcota</taxon>
        <taxon>Polyangia</taxon>
        <taxon>Nannocystales</taxon>
        <taxon>Nannocystaceae</taxon>
        <taxon>Nannocystis</taxon>
    </lineage>
</organism>
<reference evidence="1" key="1">
    <citation type="submission" date="2022-11" db="EMBL/GenBank/DDBJ databases">
        <title>Minimal conservation of predation-associated metabolite biosynthetic gene clusters underscores biosynthetic potential of Myxococcota including descriptions for ten novel species: Archangium lansinium sp. nov., Myxococcus landrumus sp. nov., Nannocystis bai.</title>
        <authorList>
            <person name="Ahearne A."/>
            <person name="Stevens C."/>
            <person name="Phillips K."/>
        </authorList>
    </citation>
    <scope>NUCLEOTIDE SEQUENCE</scope>
    <source>
        <strain evidence="1">Na p29</strain>
    </source>
</reference>
<evidence type="ECO:0000313" key="1">
    <source>
        <dbReference type="EMBL" id="MCY1012619.1"/>
    </source>
</evidence>